<organism evidence="1 2">
    <name type="scientific">Volvox africanus</name>
    <dbReference type="NCBI Taxonomy" id="51714"/>
    <lineage>
        <taxon>Eukaryota</taxon>
        <taxon>Viridiplantae</taxon>
        <taxon>Chlorophyta</taxon>
        <taxon>core chlorophytes</taxon>
        <taxon>Chlorophyceae</taxon>
        <taxon>CS clade</taxon>
        <taxon>Chlamydomonadales</taxon>
        <taxon>Volvocaceae</taxon>
        <taxon>Volvox</taxon>
    </lineage>
</organism>
<sequence length="162" mass="17795">MGEQAHVGGAVNNQRRGGRAKSKAAIRAIQNSCSSLAFLYLPLFLSLSHTHIHRQTHMHGRAGPSLSALLNEFTSSLIPYITHGPDPVQERAKDPQQVEGRGADGNVERYKARLVAKGITQKEGVDFGEVFHPCWEVCQLSSFVGFSSFISLTSRLRFCMVS</sequence>
<accession>A0ABQ5RSE7</accession>
<name>A0ABQ5RSE7_9CHLO</name>
<comment type="caution">
    <text evidence="1">The sequence shown here is derived from an EMBL/GenBank/DDBJ whole genome shotgun (WGS) entry which is preliminary data.</text>
</comment>
<protein>
    <recommendedName>
        <fullName evidence="3">Reverse transcriptase Ty1/copia-type domain-containing protein</fullName>
    </recommendedName>
</protein>
<evidence type="ECO:0008006" key="3">
    <source>
        <dbReference type="Google" id="ProtNLM"/>
    </source>
</evidence>
<evidence type="ECO:0000313" key="1">
    <source>
        <dbReference type="EMBL" id="GLI60513.1"/>
    </source>
</evidence>
<gene>
    <name evidence="1" type="ORF">VaNZ11_002513</name>
</gene>
<keyword evidence="2" id="KW-1185">Reference proteome</keyword>
<dbReference type="EMBL" id="BSDZ01000008">
    <property type="protein sequence ID" value="GLI60513.1"/>
    <property type="molecule type" value="Genomic_DNA"/>
</dbReference>
<proteinExistence type="predicted"/>
<reference evidence="1 2" key="1">
    <citation type="journal article" date="2023" name="IScience">
        <title>Expanded male sex-determining region conserved during the evolution of homothallism in the green alga Volvox.</title>
        <authorList>
            <person name="Yamamoto K."/>
            <person name="Matsuzaki R."/>
            <person name="Mahakham W."/>
            <person name="Heman W."/>
            <person name="Sekimoto H."/>
            <person name="Kawachi M."/>
            <person name="Minakuchi Y."/>
            <person name="Toyoda A."/>
            <person name="Nozaki H."/>
        </authorList>
    </citation>
    <scope>NUCLEOTIDE SEQUENCE [LARGE SCALE GENOMIC DNA]</scope>
    <source>
        <strain evidence="1 2">NIES-4468</strain>
    </source>
</reference>
<evidence type="ECO:0000313" key="2">
    <source>
        <dbReference type="Proteomes" id="UP001165090"/>
    </source>
</evidence>
<dbReference type="Proteomes" id="UP001165090">
    <property type="component" value="Unassembled WGS sequence"/>
</dbReference>